<organism evidence="9 10">
    <name type="scientific">Paralvinella palmiformis</name>
    <dbReference type="NCBI Taxonomy" id="53620"/>
    <lineage>
        <taxon>Eukaryota</taxon>
        <taxon>Metazoa</taxon>
        <taxon>Spiralia</taxon>
        <taxon>Lophotrochozoa</taxon>
        <taxon>Annelida</taxon>
        <taxon>Polychaeta</taxon>
        <taxon>Sedentaria</taxon>
        <taxon>Canalipalpata</taxon>
        <taxon>Terebellida</taxon>
        <taxon>Terebelliformia</taxon>
        <taxon>Alvinellidae</taxon>
        <taxon>Paralvinella</taxon>
    </lineage>
</organism>
<dbReference type="GO" id="GO:0090307">
    <property type="term" value="P:mitotic spindle assembly"/>
    <property type="evidence" value="ECO:0007669"/>
    <property type="project" value="TreeGrafter"/>
</dbReference>
<dbReference type="PANTHER" id="PTHR23215:SF0">
    <property type="entry name" value="BUB3-INTERACTING AND GLEBS MOTIF-CONTAINING PROTEIN ZNF207"/>
    <property type="match status" value="1"/>
</dbReference>
<feature type="domain" description="BED-type" evidence="8">
    <location>
        <begin position="6"/>
        <end position="65"/>
    </location>
</feature>
<gene>
    <name evidence="9" type="ORF">LSH36_472g01055</name>
</gene>
<keyword evidence="2" id="KW-0479">Metal-binding</keyword>
<dbReference type="AlphaFoldDB" id="A0AAD9JAP9"/>
<evidence type="ECO:0000256" key="2">
    <source>
        <dbReference type="ARBA" id="ARBA00022723"/>
    </source>
</evidence>
<evidence type="ECO:0000256" key="4">
    <source>
        <dbReference type="ARBA" id="ARBA00022833"/>
    </source>
</evidence>
<keyword evidence="10" id="KW-1185">Reference proteome</keyword>
<reference evidence="9" key="1">
    <citation type="journal article" date="2023" name="Mol. Biol. Evol.">
        <title>Third-Generation Sequencing Reveals the Adaptive Role of the Epigenome in Three Deep-Sea Polychaetes.</title>
        <authorList>
            <person name="Perez M."/>
            <person name="Aroh O."/>
            <person name="Sun Y."/>
            <person name="Lan Y."/>
            <person name="Juniper S.K."/>
            <person name="Young C.R."/>
            <person name="Angers B."/>
            <person name="Qian P.Y."/>
        </authorList>
    </citation>
    <scope>NUCLEOTIDE SEQUENCE</scope>
    <source>
        <strain evidence="9">P08H-3</strain>
    </source>
</reference>
<comment type="caution">
    <text evidence="9">The sequence shown here is derived from an EMBL/GenBank/DDBJ whole genome shotgun (WGS) entry which is preliminary data.</text>
</comment>
<accession>A0AAD9JAP9</accession>
<evidence type="ECO:0000256" key="5">
    <source>
        <dbReference type="ARBA" id="ARBA00023242"/>
    </source>
</evidence>
<keyword evidence="3 6" id="KW-0863">Zinc-finger</keyword>
<dbReference type="GO" id="GO:0003677">
    <property type="term" value="F:DNA binding"/>
    <property type="evidence" value="ECO:0007669"/>
    <property type="project" value="InterPro"/>
</dbReference>
<evidence type="ECO:0000256" key="1">
    <source>
        <dbReference type="ARBA" id="ARBA00004123"/>
    </source>
</evidence>
<dbReference type="SMART" id="SM00355">
    <property type="entry name" value="ZnF_C2H2"/>
    <property type="match status" value="2"/>
</dbReference>
<comment type="subcellular location">
    <subcellularLocation>
        <location evidence="1">Nucleus</location>
    </subcellularLocation>
</comment>
<feature type="region of interest" description="Disordered" evidence="7">
    <location>
        <begin position="91"/>
        <end position="140"/>
    </location>
</feature>
<sequence length="390" mass="41510">MGRKKKKQLKPWCWYCNREFDDEKILIQHQKAKHFKCHICHKKLYTGPGLSIHCMQVHKEKVDKVPNSLPGRNNIEIEIYGMEGIPEEDAREHERNKVGKGMVAPPPKGAQGDDDEDVDMGPSGQGPPVRPVPGMMPPMPPGMPPMRNMPPMPPMGMPPMGPMGPMPPPPMGPMGPMRPMAPRMPPMGPPGMGGQMMRPPLPPSCTSAPSYSAPSKPLFPSAGQAVAKTSSAPVGPDFKPTLSVAVPVSVGSVRPTFPAYSQPPVPASVAPSISKPPVPASVSAPPTIKKPESTSGMTIKLMHPDEDISLEEIRANLPRYKGVSGGSIVSSMQAMSAPIPPAMISHAPVMNVPPVVPPPPGPPGMGMPPVPPVGYPGMMRPPMMPQGGRY</sequence>
<dbReference type="PROSITE" id="PS50808">
    <property type="entry name" value="ZF_BED"/>
    <property type="match status" value="1"/>
</dbReference>
<feature type="compositionally biased region" description="Pro residues" evidence="7">
    <location>
        <begin position="128"/>
        <end position="140"/>
    </location>
</feature>
<dbReference type="GO" id="GO:0000776">
    <property type="term" value="C:kinetochore"/>
    <property type="evidence" value="ECO:0007669"/>
    <property type="project" value="TreeGrafter"/>
</dbReference>
<proteinExistence type="predicted"/>
<dbReference type="GO" id="GO:0005634">
    <property type="term" value="C:nucleus"/>
    <property type="evidence" value="ECO:0007669"/>
    <property type="project" value="UniProtKB-SubCell"/>
</dbReference>
<name>A0AAD9JAP9_9ANNE</name>
<keyword evidence="5" id="KW-0539">Nucleus</keyword>
<evidence type="ECO:0000256" key="7">
    <source>
        <dbReference type="SAM" id="MobiDB-lite"/>
    </source>
</evidence>
<evidence type="ECO:0000256" key="3">
    <source>
        <dbReference type="ARBA" id="ARBA00022771"/>
    </source>
</evidence>
<protein>
    <recommendedName>
        <fullName evidence="8">BED-type domain-containing protein</fullName>
    </recommendedName>
</protein>
<dbReference type="Proteomes" id="UP001208570">
    <property type="component" value="Unassembled WGS sequence"/>
</dbReference>
<evidence type="ECO:0000256" key="6">
    <source>
        <dbReference type="PROSITE-ProRule" id="PRU00027"/>
    </source>
</evidence>
<evidence type="ECO:0000313" key="9">
    <source>
        <dbReference type="EMBL" id="KAK2148995.1"/>
    </source>
</evidence>
<dbReference type="InterPro" id="IPR003656">
    <property type="entry name" value="Znf_BED"/>
</dbReference>
<dbReference type="CDD" id="cd20908">
    <property type="entry name" value="SUF4-like"/>
    <property type="match status" value="1"/>
</dbReference>
<dbReference type="GO" id="GO:0008270">
    <property type="term" value="F:zinc ion binding"/>
    <property type="evidence" value="ECO:0007669"/>
    <property type="project" value="UniProtKB-KW"/>
</dbReference>
<evidence type="ECO:0000313" key="10">
    <source>
        <dbReference type="Proteomes" id="UP001208570"/>
    </source>
</evidence>
<dbReference type="EMBL" id="JAODUP010000472">
    <property type="protein sequence ID" value="KAK2148995.1"/>
    <property type="molecule type" value="Genomic_DNA"/>
</dbReference>
<dbReference type="PROSITE" id="PS00028">
    <property type="entry name" value="ZINC_FINGER_C2H2_1"/>
    <property type="match status" value="2"/>
</dbReference>
<keyword evidence="4" id="KW-0862">Zinc</keyword>
<dbReference type="GO" id="GO:0007094">
    <property type="term" value="P:mitotic spindle assembly checkpoint signaling"/>
    <property type="evidence" value="ECO:0007669"/>
    <property type="project" value="TreeGrafter"/>
</dbReference>
<evidence type="ECO:0000259" key="8">
    <source>
        <dbReference type="PROSITE" id="PS50808"/>
    </source>
</evidence>
<dbReference type="GO" id="GO:0008017">
    <property type="term" value="F:microtubule binding"/>
    <property type="evidence" value="ECO:0007669"/>
    <property type="project" value="TreeGrafter"/>
</dbReference>
<dbReference type="GO" id="GO:0008608">
    <property type="term" value="P:attachment of spindle microtubules to kinetochore"/>
    <property type="evidence" value="ECO:0007669"/>
    <property type="project" value="TreeGrafter"/>
</dbReference>
<dbReference type="PANTHER" id="PTHR23215">
    <property type="entry name" value="ZINC FINGER PROTEIN 207"/>
    <property type="match status" value="1"/>
</dbReference>
<dbReference type="GO" id="GO:1990047">
    <property type="term" value="C:spindle matrix"/>
    <property type="evidence" value="ECO:0007669"/>
    <property type="project" value="TreeGrafter"/>
</dbReference>
<dbReference type="InterPro" id="IPR013087">
    <property type="entry name" value="Znf_C2H2_type"/>
</dbReference>